<dbReference type="GO" id="GO:0032281">
    <property type="term" value="C:AMPA glutamate receptor complex"/>
    <property type="evidence" value="ECO:0007669"/>
    <property type="project" value="TreeGrafter"/>
</dbReference>
<evidence type="ECO:0000256" key="2">
    <source>
        <dbReference type="ARBA" id="ARBA00008645"/>
    </source>
</evidence>
<dbReference type="GO" id="GO:0031966">
    <property type="term" value="C:mitochondrial membrane"/>
    <property type="evidence" value="ECO:0007669"/>
    <property type="project" value="UniProtKB-SubCell"/>
</dbReference>
<dbReference type="InterPro" id="IPR029058">
    <property type="entry name" value="AB_hydrolase_fold"/>
</dbReference>
<dbReference type="PANTHER" id="PTHR43798:SF5">
    <property type="entry name" value="MONOACYLGLYCEROL LIPASE ABHD6"/>
    <property type="match status" value="1"/>
</dbReference>
<accession>A0AA97JBK2</accession>
<evidence type="ECO:0000313" key="12">
    <source>
        <dbReference type="RefSeq" id="XP_054834219.1"/>
    </source>
</evidence>
<evidence type="ECO:0000259" key="10">
    <source>
        <dbReference type="Pfam" id="PF00561"/>
    </source>
</evidence>
<sequence>MDFILFQLLLIFPGILLIIFLTVYFLQPSALIRFLIWAVKNINGLQVRYAEHNGYKFCYLSRGKPGVQPSVLMLHGFALNKDMWLITLKNFPKNIHVIAVDMPGHGDTTCLPADSYTAFDQVKRIHQFVECIGLNGKPFHLVGISMGGLVAGIYAANYPSEVCCLSLLCPVGLRCPTETEIMKRLKVLCKNRATDNVLFIPLTIQQGKDLLRDGIYNHIKLPKQIIKGLMEMREPNNNFFLKCFFDMFSEESLYSLHDQMSKIRAPTQVIWGKEDKVLDPSGAAVLAAGIPHSQVHILEKCGHAILIDSPKKSAELMVDFHTSVSYVENKKLA</sequence>
<dbReference type="Gene3D" id="3.40.50.1820">
    <property type="entry name" value="alpha/beta hydrolase"/>
    <property type="match status" value="1"/>
</dbReference>
<dbReference type="EC" id="3.1.1.23" evidence="3"/>
<dbReference type="InterPro" id="IPR000073">
    <property type="entry name" value="AB_hydrolase_1"/>
</dbReference>
<dbReference type="GO" id="GO:0047372">
    <property type="term" value="F:monoacylglycerol lipase activity"/>
    <property type="evidence" value="ECO:0007669"/>
    <property type="project" value="UniProtKB-EC"/>
</dbReference>
<dbReference type="InterPro" id="IPR050266">
    <property type="entry name" value="AB_hydrolase_sf"/>
</dbReference>
<dbReference type="PRINTS" id="PR00412">
    <property type="entry name" value="EPOXHYDRLASE"/>
</dbReference>
<dbReference type="GO" id="GO:0046464">
    <property type="term" value="P:acylglycerol catabolic process"/>
    <property type="evidence" value="ECO:0007669"/>
    <property type="project" value="TreeGrafter"/>
</dbReference>
<comment type="similarity">
    <text evidence="2">Belongs to the AB hydrolase superfamily.</text>
</comment>
<feature type="domain" description="AB hydrolase-1" evidence="10">
    <location>
        <begin position="254"/>
        <end position="310"/>
    </location>
</feature>
<dbReference type="RefSeq" id="XP_054834219.1">
    <property type="nucleotide sequence ID" value="XM_054978244.1"/>
</dbReference>
<evidence type="ECO:0000256" key="1">
    <source>
        <dbReference type="ARBA" id="ARBA00001613"/>
    </source>
</evidence>
<evidence type="ECO:0000256" key="5">
    <source>
        <dbReference type="ARBA" id="ARBA00037874"/>
    </source>
</evidence>
<keyword evidence="9" id="KW-0472">Membrane</keyword>
<proteinExistence type="inferred from homology"/>
<feature type="domain" description="AB hydrolase-1" evidence="10">
    <location>
        <begin position="69"/>
        <end position="173"/>
    </location>
</feature>
<comment type="subcellular location">
    <subcellularLocation>
        <location evidence="4">Late endosome membrane</location>
        <topology evidence="4">Single-pass type II membrane protein</topology>
    </subcellularLocation>
    <subcellularLocation>
        <location evidence="5">Lysosome membrane</location>
        <topology evidence="5">Single-pass type II membrane protein</topology>
    </subcellularLocation>
    <subcellularLocation>
        <location evidence="6">Mitochondrion membrane</location>
        <topology evidence="6">Single-pass type II membrane protein</topology>
    </subcellularLocation>
</comment>
<dbReference type="InterPro" id="IPR000639">
    <property type="entry name" value="Epox_hydrolase-like"/>
</dbReference>
<dbReference type="KEGG" id="emc:129328918"/>
<comment type="catalytic activity">
    <reaction evidence="7">
        <text>1-dodecanoylglycerol + H2O = dodecanoate + glycerol + H(+)</text>
        <dbReference type="Rhea" id="RHEA:44316"/>
        <dbReference type="ChEBI" id="CHEBI:15377"/>
        <dbReference type="ChEBI" id="CHEBI:15378"/>
        <dbReference type="ChEBI" id="CHEBI:17754"/>
        <dbReference type="ChEBI" id="CHEBI:18262"/>
        <dbReference type="ChEBI" id="CHEBI:75539"/>
    </reaction>
</comment>
<evidence type="ECO:0000256" key="8">
    <source>
        <dbReference type="ARBA" id="ARBA00049568"/>
    </source>
</evidence>
<organism evidence="11 12">
    <name type="scientific">Eublepharis macularius</name>
    <name type="common">Leopard gecko</name>
    <name type="synonym">Cyrtodactylus macularius</name>
    <dbReference type="NCBI Taxonomy" id="481883"/>
    <lineage>
        <taxon>Eukaryota</taxon>
        <taxon>Metazoa</taxon>
        <taxon>Chordata</taxon>
        <taxon>Craniata</taxon>
        <taxon>Vertebrata</taxon>
        <taxon>Euteleostomi</taxon>
        <taxon>Lepidosauria</taxon>
        <taxon>Squamata</taxon>
        <taxon>Bifurcata</taxon>
        <taxon>Gekkota</taxon>
        <taxon>Eublepharidae</taxon>
        <taxon>Eublepharinae</taxon>
        <taxon>Eublepharis</taxon>
    </lineage>
</organism>
<evidence type="ECO:0000313" key="11">
    <source>
        <dbReference type="Proteomes" id="UP001190640"/>
    </source>
</evidence>
<evidence type="ECO:0000256" key="9">
    <source>
        <dbReference type="SAM" id="Phobius"/>
    </source>
</evidence>
<evidence type="ECO:0000256" key="3">
    <source>
        <dbReference type="ARBA" id="ARBA00013254"/>
    </source>
</evidence>
<gene>
    <name evidence="12" type="primary">LOC129328918</name>
</gene>
<evidence type="ECO:0000256" key="7">
    <source>
        <dbReference type="ARBA" id="ARBA00047662"/>
    </source>
</evidence>
<name>A0AA97JBK2_EUBMA</name>
<keyword evidence="9" id="KW-0812">Transmembrane</keyword>
<dbReference type="GO" id="GO:0005765">
    <property type="term" value="C:lysosomal membrane"/>
    <property type="evidence" value="ECO:0007669"/>
    <property type="project" value="UniProtKB-SubCell"/>
</dbReference>
<comment type="function">
    <text evidence="8">Lipase that preferentially hydrolysis medium-chain saturated monoacylglycerols including 2-arachidonoylglycerol. Through 2-arachidonoylglycerol degradation may regulate endocannabinoid signaling pathways. Also has a lysophosphatidyl lipase activity with a preference for lysophosphatidylglycerol among other lysophospholipids. Also able to degrade bis(monoacylglycero)phosphate (BMP) and constitutes the major enzyme for BMP catabolism. BMP, also known as lysobisphosphatidic acid, is enriched in late endosomes and lysosomes and plays a key role in the formation of intraluminal vesicles and in lipid sorting.</text>
</comment>
<feature type="transmembrane region" description="Helical" evidence="9">
    <location>
        <begin position="6"/>
        <end position="26"/>
    </location>
</feature>
<dbReference type="AlphaFoldDB" id="A0AA97JBK2"/>
<protein>
    <recommendedName>
        <fullName evidence="3">acylglycerol lipase</fullName>
        <ecNumber evidence="3">3.1.1.23</ecNumber>
    </recommendedName>
</protein>
<keyword evidence="9" id="KW-1133">Transmembrane helix</keyword>
<evidence type="ECO:0000256" key="6">
    <source>
        <dbReference type="ARBA" id="ARBA00046308"/>
    </source>
</evidence>
<dbReference type="Proteomes" id="UP001190640">
    <property type="component" value="Chromosome 4"/>
</dbReference>
<reference evidence="12" key="1">
    <citation type="submission" date="2025-08" db="UniProtKB">
        <authorList>
            <consortium name="RefSeq"/>
        </authorList>
    </citation>
    <scope>IDENTIFICATION</scope>
    <source>
        <tissue evidence="12">Blood</tissue>
    </source>
</reference>
<dbReference type="GeneID" id="129328918"/>
<dbReference type="PRINTS" id="PR00111">
    <property type="entry name" value="ABHYDROLASE"/>
</dbReference>
<comment type="catalytic activity">
    <reaction evidence="1">
        <text>Hydrolyzes glycerol monoesters of long-chain fatty acids.</text>
        <dbReference type="EC" id="3.1.1.23"/>
    </reaction>
</comment>
<keyword evidence="11" id="KW-1185">Reference proteome</keyword>
<dbReference type="GO" id="GO:0031902">
    <property type="term" value="C:late endosome membrane"/>
    <property type="evidence" value="ECO:0007669"/>
    <property type="project" value="UniProtKB-SubCell"/>
</dbReference>
<dbReference type="Pfam" id="PF00561">
    <property type="entry name" value="Abhydrolase_1"/>
    <property type="match status" value="2"/>
</dbReference>
<dbReference type="SUPFAM" id="SSF53474">
    <property type="entry name" value="alpha/beta-Hydrolases"/>
    <property type="match status" value="1"/>
</dbReference>
<dbReference type="PANTHER" id="PTHR43798">
    <property type="entry name" value="MONOACYLGLYCEROL LIPASE"/>
    <property type="match status" value="1"/>
</dbReference>
<evidence type="ECO:0000256" key="4">
    <source>
        <dbReference type="ARBA" id="ARBA00037797"/>
    </source>
</evidence>